<dbReference type="InterPro" id="IPR001986">
    <property type="entry name" value="Enolpyruvate_Tfrase_dom"/>
</dbReference>
<evidence type="ECO:0000256" key="8">
    <source>
        <dbReference type="ARBA" id="ARBA00023306"/>
    </source>
</evidence>
<comment type="pathway">
    <text evidence="2">Cell wall biogenesis; peptidoglycan biosynthesis.</text>
</comment>
<evidence type="ECO:0000256" key="2">
    <source>
        <dbReference type="ARBA" id="ARBA00004752"/>
    </source>
</evidence>
<gene>
    <name evidence="17" type="ORF">METZ01_LOCUS171036</name>
</gene>
<dbReference type="GO" id="GO:0008360">
    <property type="term" value="P:regulation of cell shape"/>
    <property type="evidence" value="ECO:0007669"/>
    <property type="project" value="UniProtKB-KW"/>
</dbReference>
<dbReference type="HAMAP" id="MF_00111">
    <property type="entry name" value="MurA"/>
    <property type="match status" value="1"/>
</dbReference>
<evidence type="ECO:0000259" key="16">
    <source>
        <dbReference type="Pfam" id="PF00275"/>
    </source>
</evidence>
<keyword evidence="6" id="KW-0133">Cell shape</keyword>
<dbReference type="AlphaFoldDB" id="A0A382BXC8"/>
<evidence type="ECO:0000256" key="3">
    <source>
        <dbReference type="ARBA" id="ARBA00022490"/>
    </source>
</evidence>
<dbReference type="Pfam" id="PF00275">
    <property type="entry name" value="EPSP_synthase"/>
    <property type="match status" value="1"/>
</dbReference>
<organism evidence="17">
    <name type="scientific">marine metagenome</name>
    <dbReference type="NCBI Taxonomy" id="408172"/>
    <lineage>
        <taxon>unclassified sequences</taxon>
        <taxon>metagenomes</taxon>
        <taxon>ecological metagenomes</taxon>
    </lineage>
</organism>
<keyword evidence="4" id="KW-0132">Cell division</keyword>
<evidence type="ECO:0000256" key="7">
    <source>
        <dbReference type="ARBA" id="ARBA00022984"/>
    </source>
</evidence>
<dbReference type="GO" id="GO:0071555">
    <property type="term" value="P:cell wall organization"/>
    <property type="evidence" value="ECO:0007669"/>
    <property type="project" value="UniProtKB-KW"/>
</dbReference>
<keyword evidence="9" id="KW-0961">Cell wall biogenesis/degradation</keyword>
<evidence type="ECO:0000256" key="14">
    <source>
        <dbReference type="ARBA" id="ARBA00042842"/>
    </source>
</evidence>
<evidence type="ECO:0000313" key="17">
    <source>
        <dbReference type="EMBL" id="SVB18182.1"/>
    </source>
</evidence>
<dbReference type="InterPro" id="IPR013792">
    <property type="entry name" value="RNA3'P_cycl/enolpyr_Trfase_a/b"/>
</dbReference>
<comment type="subcellular location">
    <subcellularLocation>
        <location evidence="1">Cytoplasm</location>
    </subcellularLocation>
</comment>
<dbReference type="FunFam" id="3.65.10.10:FF:000001">
    <property type="entry name" value="UDP-N-acetylglucosamine 1-carboxyvinyltransferase"/>
    <property type="match status" value="1"/>
</dbReference>
<reference evidence="17" key="1">
    <citation type="submission" date="2018-05" db="EMBL/GenBank/DDBJ databases">
        <authorList>
            <person name="Lanie J.A."/>
            <person name="Ng W.-L."/>
            <person name="Kazmierczak K.M."/>
            <person name="Andrzejewski T.M."/>
            <person name="Davidsen T.M."/>
            <person name="Wayne K.J."/>
            <person name="Tettelin H."/>
            <person name="Glass J.I."/>
            <person name="Rusch D."/>
            <person name="Podicherti R."/>
            <person name="Tsui H.-C.T."/>
            <person name="Winkler M.E."/>
        </authorList>
    </citation>
    <scope>NUCLEOTIDE SEQUENCE</scope>
</reference>
<dbReference type="Gene3D" id="3.65.10.10">
    <property type="entry name" value="Enolpyruvate transferase domain"/>
    <property type="match status" value="2"/>
</dbReference>
<dbReference type="EMBL" id="UINC01031710">
    <property type="protein sequence ID" value="SVB18182.1"/>
    <property type="molecule type" value="Genomic_DNA"/>
</dbReference>
<keyword evidence="8" id="KW-0131">Cell cycle</keyword>
<keyword evidence="3" id="KW-0963">Cytoplasm</keyword>
<feature type="domain" description="Enolpyruvate transferase" evidence="16">
    <location>
        <begin position="7"/>
        <end position="405"/>
    </location>
</feature>
<keyword evidence="7" id="KW-0573">Peptidoglycan synthesis</keyword>
<dbReference type="PANTHER" id="PTHR43783:SF1">
    <property type="entry name" value="UDP-N-ACETYLGLUCOSAMINE 1-CARBOXYVINYLTRANSFERASE"/>
    <property type="match status" value="1"/>
</dbReference>
<dbReference type="GO" id="GO:0051301">
    <property type="term" value="P:cell division"/>
    <property type="evidence" value="ECO:0007669"/>
    <property type="project" value="UniProtKB-KW"/>
</dbReference>
<dbReference type="NCBIfam" id="NF006873">
    <property type="entry name" value="PRK09369.1"/>
    <property type="match status" value="1"/>
</dbReference>
<evidence type="ECO:0000256" key="12">
    <source>
        <dbReference type="ARBA" id="ARBA00039754"/>
    </source>
</evidence>
<dbReference type="GO" id="GO:0019277">
    <property type="term" value="P:UDP-N-acetylgalactosamine biosynthetic process"/>
    <property type="evidence" value="ECO:0007669"/>
    <property type="project" value="InterPro"/>
</dbReference>
<dbReference type="PANTHER" id="PTHR43783">
    <property type="entry name" value="UDP-N-ACETYLGLUCOSAMINE 1-CARBOXYVINYLTRANSFERASE"/>
    <property type="match status" value="1"/>
</dbReference>
<dbReference type="SUPFAM" id="SSF55205">
    <property type="entry name" value="EPT/RTPC-like"/>
    <property type="match status" value="1"/>
</dbReference>
<evidence type="ECO:0000256" key="10">
    <source>
        <dbReference type="ARBA" id="ARBA00038367"/>
    </source>
</evidence>
<evidence type="ECO:0000256" key="6">
    <source>
        <dbReference type="ARBA" id="ARBA00022960"/>
    </source>
</evidence>
<dbReference type="GO" id="GO:0009252">
    <property type="term" value="P:peptidoglycan biosynthetic process"/>
    <property type="evidence" value="ECO:0007669"/>
    <property type="project" value="UniProtKB-KW"/>
</dbReference>
<name>A0A382BXC8_9ZZZZ</name>
<proteinExistence type="inferred from homology"/>
<protein>
    <recommendedName>
        <fullName evidence="12">UDP-N-acetylglucosamine 1-carboxyvinyltransferase</fullName>
        <ecNumber evidence="11">2.5.1.7</ecNumber>
    </recommendedName>
    <alternativeName>
        <fullName evidence="13">Enoylpyruvate transferase</fullName>
    </alternativeName>
    <alternativeName>
        <fullName evidence="14">UDP-N-acetylglucosamine enolpyruvyl transferase</fullName>
    </alternativeName>
</protein>
<keyword evidence="5" id="KW-0808">Transferase</keyword>
<evidence type="ECO:0000256" key="5">
    <source>
        <dbReference type="ARBA" id="ARBA00022679"/>
    </source>
</evidence>
<dbReference type="InterPro" id="IPR005750">
    <property type="entry name" value="UDP_GlcNAc_COvinyl_MurA"/>
</dbReference>
<evidence type="ECO:0000256" key="4">
    <source>
        <dbReference type="ARBA" id="ARBA00022618"/>
    </source>
</evidence>
<accession>A0A382BXC8</accession>
<comment type="similarity">
    <text evidence="10">Belongs to the EPSP synthase family. MurA subfamily.</text>
</comment>
<dbReference type="EC" id="2.5.1.7" evidence="11"/>
<dbReference type="InterPro" id="IPR036968">
    <property type="entry name" value="Enolpyruvate_Tfrase_sf"/>
</dbReference>
<evidence type="ECO:0000256" key="9">
    <source>
        <dbReference type="ARBA" id="ARBA00023316"/>
    </source>
</evidence>
<evidence type="ECO:0000256" key="13">
    <source>
        <dbReference type="ARBA" id="ARBA00042443"/>
    </source>
</evidence>
<evidence type="ECO:0000256" key="1">
    <source>
        <dbReference type="ARBA" id="ARBA00004496"/>
    </source>
</evidence>
<dbReference type="NCBIfam" id="TIGR01072">
    <property type="entry name" value="murA"/>
    <property type="match status" value="1"/>
</dbReference>
<sequence length="417" mass="45163">MQKLRINGGYSLNGEVNISGSKNAALPIMAACLLCSEEVELENIPALEDINTMIRLLTYMGVEISKTSDNTLKINAHRIKEKFAPYDLVKTMRASILVLGPLLARFGEAVVSLPGGCAIGARPVNLHIEGLKAMGAEINLKNGYIHAKARQLKGCEFSFNPVSVTGTANLMMAACLAEGATILNNCAKEPEIVNLGEFLISMGANIYGLGSDQILIEGVETLEATTFTVIPDRIEAATFLIAALITRGNLKLNGVLAEHLEEPINLMEAGASISIAPEYITIKSLRDIIPVNFTTSPYPGIPTDIQAQLMVLNVLAQGESRIKETIFENRFMHVLELQRMGADIELHKNIAKIKGVNQLQSAQVMATDLRASAALVLAALVANGETEIDRIYHIDRGYENIDKKLSLIGAQVERIES</sequence>
<evidence type="ECO:0000256" key="15">
    <source>
        <dbReference type="ARBA" id="ARBA00047527"/>
    </source>
</evidence>
<dbReference type="GO" id="GO:0005737">
    <property type="term" value="C:cytoplasm"/>
    <property type="evidence" value="ECO:0007669"/>
    <property type="project" value="UniProtKB-SubCell"/>
</dbReference>
<dbReference type="CDD" id="cd01555">
    <property type="entry name" value="UdpNAET"/>
    <property type="match status" value="1"/>
</dbReference>
<evidence type="ECO:0000256" key="11">
    <source>
        <dbReference type="ARBA" id="ARBA00039108"/>
    </source>
</evidence>
<dbReference type="GO" id="GO:0008760">
    <property type="term" value="F:UDP-N-acetylglucosamine 1-carboxyvinyltransferase activity"/>
    <property type="evidence" value="ECO:0007669"/>
    <property type="project" value="UniProtKB-EC"/>
</dbReference>
<dbReference type="InterPro" id="IPR050068">
    <property type="entry name" value="MurA_subfamily"/>
</dbReference>
<comment type="catalytic activity">
    <reaction evidence="15">
        <text>phosphoenolpyruvate + UDP-N-acetyl-alpha-D-glucosamine = UDP-N-acetyl-3-O-(1-carboxyvinyl)-alpha-D-glucosamine + phosphate</text>
        <dbReference type="Rhea" id="RHEA:18681"/>
        <dbReference type="ChEBI" id="CHEBI:43474"/>
        <dbReference type="ChEBI" id="CHEBI:57705"/>
        <dbReference type="ChEBI" id="CHEBI:58702"/>
        <dbReference type="ChEBI" id="CHEBI:68483"/>
        <dbReference type="EC" id="2.5.1.7"/>
    </reaction>
</comment>